<dbReference type="PANTHER" id="PTHR45228:SF5">
    <property type="entry name" value="CYCLIC DI-GMP PHOSPHODIESTERASE VC_1348-RELATED"/>
    <property type="match status" value="1"/>
</dbReference>
<accession>A0AAW9QFS5</accession>
<dbReference type="SMART" id="SM00471">
    <property type="entry name" value="HDc"/>
    <property type="match status" value="1"/>
</dbReference>
<sequence>MPTRTFRRRLTRREASLLGLFGLGVAAVVALASHAGLAPVAAMDRAFLDALVRRTASGAPAQRTVVVDIDDVSLDAVGQWPWPRYRIASLLQRIAADRPAAIAIDILFPEPDRTSIETLRQAFQRDFGLSLDVRGVPAGLDDNDGYLGEVIGQAGAIGGSYLYFDHTSRGGTLATGLQVTGRTDLLSPPAATGLMANTPPIAAATATTGFVNSWPDADGQLRRLPLVLAHGGSLHVHMALAAALRAMGETQVRVEPGPHGARLVAGTHRIPVARDGTALLRFDGPPARYPVVPAIQVLQGEAAPAAFEGKVVILGTSAVGLNDLQPTAVHPRFPGAQVQAAMVDNILSDRHLVVPDWGRSAVATACVLAAIATTAVFMAGGSVALFVAGSAATAVLVAAPALAGFALRGLVVSPAAPLAVVAILFVACFVTRFAIERRRAAAWQRQLENARQVTIESMAAVAETRDPETGAHIKRTQHYVRAIAEELRRSGHYTATLTQAFIDLLFMSAPLHDIGKVGVPDHILLKPGRLTPDEMAQMKRHAEYGRHIISNTAERIDGENFLTIAGEIAETHHEKWDGTGYPHGLAGQEIPLSGRIMAVADIYDALISRRCYKEPFTHAHSTDLMRAMRGTTFDPLVLDAFFRIEEEIQRIARQYQDEEEEENAPPAHLAAARQLVGRLQAAEAAAPAPSPAKESALPP</sequence>
<feature type="transmembrane region" description="Helical" evidence="2">
    <location>
        <begin position="384"/>
        <end position="403"/>
    </location>
</feature>
<dbReference type="InterPro" id="IPR003607">
    <property type="entry name" value="HD/PDEase_dom"/>
</dbReference>
<keyword evidence="5" id="KW-1185">Reference proteome</keyword>
<keyword evidence="2" id="KW-0812">Transmembrane</keyword>
<keyword evidence="2" id="KW-0472">Membrane</keyword>
<dbReference type="InterPro" id="IPR052020">
    <property type="entry name" value="Cyclic_di-GMP/3'3'-cGAMP_PDE"/>
</dbReference>
<proteinExistence type="predicted"/>
<dbReference type="Pfam" id="PF13487">
    <property type="entry name" value="HD_5"/>
    <property type="match status" value="1"/>
</dbReference>
<protein>
    <submittedName>
        <fullName evidence="4">CHASE2 domain-containing protein</fullName>
    </submittedName>
</protein>
<reference evidence="4 5" key="1">
    <citation type="submission" date="2024-02" db="EMBL/GenBank/DDBJ databases">
        <title>Genome sequence of Aquincola sp. MAHUQ-54.</title>
        <authorList>
            <person name="Huq M.A."/>
        </authorList>
    </citation>
    <scope>NUCLEOTIDE SEQUENCE [LARGE SCALE GENOMIC DNA]</scope>
    <source>
        <strain evidence="4 5">MAHUQ-54</strain>
    </source>
</reference>
<dbReference type="Pfam" id="PF05226">
    <property type="entry name" value="CHASE2"/>
    <property type="match status" value="1"/>
</dbReference>
<organism evidence="4 5">
    <name type="scientific">Aquincola agrisoli</name>
    <dbReference type="NCBI Taxonomy" id="3119538"/>
    <lineage>
        <taxon>Bacteria</taxon>
        <taxon>Pseudomonadati</taxon>
        <taxon>Pseudomonadota</taxon>
        <taxon>Betaproteobacteria</taxon>
        <taxon>Burkholderiales</taxon>
        <taxon>Sphaerotilaceae</taxon>
        <taxon>Aquincola</taxon>
    </lineage>
</organism>
<feature type="domain" description="HD-GYP" evidence="3">
    <location>
        <begin position="447"/>
        <end position="657"/>
    </location>
</feature>
<comment type="caution">
    <text evidence="4">The sequence shown here is derived from an EMBL/GenBank/DDBJ whole genome shotgun (WGS) entry which is preliminary data.</text>
</comment>
<dbReference type="InterPro" id="IPR037522">
    <property type="entry name" value="HD_GYP_dom"/>
</dbReference>
<dbReference type="SUPFAM" id="SSF109604">
    <property type="entry name" value="HD-domain/PDEase-like"/>
    <property type="match status" value="1"/>
</dbReference>
<dbReference type="RefSeq" id="WP_332291621.1">
    <property type="nucleotide sequence ID" value="NZ_JAZIBG010000037.1"/>
</dbReference>
<evidence type="ECO:0000259" key="3">
    <source>
        <dbReference type="PROSITE" id="PS51832"/>
    </source>
</evidence>
<dbReference type="GO" id="GO:0008081">
    <property type="term" value="F:phosphoric diester hydrolase activity"/>
    <property type="evidence" value="ECO:0007669"/>
    <property type="project" value="UniProtKB-ARBA"/>
</dbReference>
<feature type="region of interest" description="Disordered" evidence="1">
    <location>
        <begin position="680"/>
        <end position="699"/>
    </location>
</feature>
<dbReference type="InterPro" id="IPR007890">
    <property type="entry name" value="CHASE2"/>
</dbReference>
<dbReference type="PROSITE" id="PS51832">
    <property type="entry name" value="HD_GYP"/>
    <property type="match status" value="1"/>
</dbReference>
<feature type="transmembrane region" description="Helical" evidence="2">
    <location>
        <begin position="415"/>
        <end position="435"/>
    </location>
</feature>
<feature type="compositionally biased region" description="Low complexity" evidence="1">
    <location>
        <begin position="681"/>
        <end position="699"/>
    </location>
</feature>
<dbReference type="CDD" id="cd00077">
    <property type="entry name" value="HDc"/>
    <property type="match status" value="1"/>
</dbReference>
<gene>
    <name evidence="4" type="ORF">V4F39_19835</name>
</gene>
<dbReference type="Proteomes" id="UP001336250">
    <property type="component" value="Unassembled WGS sequence"/>
</dbReference>
<evidence type="ECO:0000313" key="5">
    <source>
        <dbReference type="Proteomes" id="UP001336250"/>
    </source>
</evidence>
<evidence type="ECO:0000256" key="2">
    <source>
        <dbReference type="SAM" id="Phobius"/>
    </source>
</evidence>
<evidence type="ECO:0000313" key="4">
    <source>
        <dbReference type="EMBL" id="MEF7616176.1"/>
    </source>
</evidence>
<dbReference type="Gene3D" id="1.10.3210.10">
    <property type="entry name" value="Hypothetical protein af1432"/>
    <property type="match status" value="1"/>
</dbReference>
<dbReference type="PANTHER" id="PTHR45228">
    <property type="entry name" value="CYCLIC DI-GMP PHOSPHODIESTERASE TM_0186-RELATED"/>
    <property type="match status" value="1"/>
</dbReference>
<dbReference type="SMART" id="SM01080">
    <property type="entry name" value="CHASE2"/>
    <property type="match status" value="1"/>
</dbReference>
<evidence type="ECO:0000256" key="1">
    <source>
        <dbReference type="SAM" id="MobiDB-lite"/>
    </source>
</evidence>
<keyword evidence="2" id="KW-1133">Transmembrane helix</keyword>
<feature type="transmembrane region" description="Helical" evidence="2">
    <location>
        <begin position="357"/>
        <end position="377"/>
    </location>
</feature>
<dbReference type="AlphaFoldDB" id="A0AAW9QFS5"/>
<dbReference type="EMBL" id="JAZIBG010000037">
    <property type="protein sequence ID" value="MEF7616176.1"/>
    <property type="molecule type" value="Genomic_DNA"/>
</dbReference>
<name>A0AAW9QFS5_9BURK</name>